<dbReference type="EMBL" id="SLWX01000003">
    <property type="protein sequence ID" value="TCO77147.1"/>
    <property type="molecule type" value="Genomic_DNA"/>
</dbReference>
<reference evidence="1 2" key="1">
    <citation type="submission" date="2019-03" db="EMBL/GenBank/DDBJ databases">
        <title>Genomic Encyclopedia of Type Strains, Phase IV (KMG-IV): sequencing the most valuable type-strain genomes for metagenomic binning, comparative biology and taxonomic classification.</title>
        <authorList>
            <person name="Goeker M."/>
        </authorList>
    </citation>
    <scope>NUCLEOTIDE SEQUENCE [LARGE SCALE GENOMIC DNA]</scope>
    <source>
        <strain evidence="1 2">DSM 23344</strain>
    </source>
</reference>
<dbReference type="InterPro" id="IPR024524">
    <property type="entry name" value="DUF3800"/>
</dbReference>
<organism evidence="1 2">
    <name type="scientific">Chromatocurvus halotolerans</name>
    <dbReference type="NCBI Taxonomy" id="1132028"/>
    <lineage>
        <taxon>Bacteria</taxon>
        <taxon>Pseudomonadati</taxon>
        <taxon>Pseudomonadota</taxon>
        <taxon>Gammaproteobacteria</taxon>
        <taxon>Cellvibrionales</taxon>
        <taxon>Halieaceae</taxon>
        <taxon>Chromatocurvus</taxon>
    </lineage>
</organism>
<gene>
    <name evidence="1" type="ORF">EV688_103161</name>
</gene>
<dbReference type="Pfam" id="PF12686">
    <property type="entry name" value="DUF3800"/>
    <property type="match status" value="1"/>
</dbReference>
<comment type="caution">
    <text evidence="1">The sequence shown here is derived from an EMBL/GenBank/DDBJ whole genome shotgun (WGS) entry which is preliminary data.</text>
</comment>
<protein>
    <submittedName>
        <fullName evidence="1">Uncharacterized protein DUF3800</fullName>
    </submittedName>
</protein>
<name>A0A4R2KWC3_9GAMM</name>
<accession>A0A4R2KWC3</accession>
<dbReference type="Proteomes" id="UP000294980">
    <property type="component" value="Unassembled WGS sequence"/>
</dbReference>
<evidence type="ECO:0000313" key="2">
    <source>
        <dbReference type="Proteomes" id="UP000294980"/>
    </source>
</evidence>
<dbReference type="AlphaFoldDB" id="A0A4R2KWC3"/>
<keyword evidence="2" id="KW-1185">Reference proteome</keyword>
<sequence>MLVTYIDDCGQKHRHTIAGLGKLRGYGALIFDINKVRELELSVAKLLESKGLDAETELKWSPDAGSRLRTFTGREHLFREVIELYAAEGAKAIVVIWDEGHGTLEGESANDELMKYLFERIVTHMGAERKTLVICDQPGGGHKSISRLIEKFSFNYLQGTPYVRPEACVHNILTTPSHLCRGVQVADLIGGSTLQMVAGNHTYASVLFHSVKPMLITNWAGVISGSGLKLGPDVIRNLYHWVLGEEWLYRGGTACHLPVASWPFSEDPYNP</sequence>
<proteinExistence type="predicted"/>
<dbReference type="OrthoDB" id="7889181at2"/>
<dbReference type="RefSeq" id="WP_117317250.1">
    <property type="nucleotide sequence ID" value="NZ_QQSW01000008.1"/>
</dbReference>
<evidence type="ECO:0000313" key="1">
    <source>
        <dbReference type="EMBL" id="TCO77147.1"/>
    </source>
</evidence>